<dbReference type="PATRIC" id="fig|909613.9.peg.365"/>
<organism evidence="2 3">
    <name type="scientific">Actinokineospora spheciospongiae</name>
    <dbReference type="NCBI Taxonomy" id="909613"/>
    <lineage>
        <taxon>Bacteria</taxon>
        <taxon>Bacillati</taxon>
        <taxon>Actinomycetota</taxon>
        <taxon>Actinomycetes</taxon>
        <taxon>Pseudonocardiales</taxon>
        <taxon>Pseudonocardiaceae</taxon>
        <taxon>Actinokineospora</taxon>
    </lineage>
</organism>
<gene>
    <name evidence="2" type="ORF">UO65_0352</name>
</gene>
<keyword evidence="3" id="KW-1185">Reference proteome</keyword>
<evidence type="ECO:0000313" key="3">
    <source>
        <dbReference type="Proteomes" id="UP000019277"/>
    </source>
</evidence>
<feature type="transmembrane region" description="Helical" evidence="1">
    <location>
        <begin position="129"/>
        <end position="151"/>
    </location>
</feature>
<feature type="transmembrane region" description="Helical" evidence="1">
    <location>
        <begin position="105"/>
        <end position="123"/>
    </location>
</feature>
<dbReference type="eggNOG" id="ENOG5031MGG">
    <property type="taxonomic scope" value="Bacteria"/>
</dbReference>
<evidence type="ECO:0000313" key="2">
    <source>
        <dbReference type="EMBL" id="EWC64308.1"/>
    </source>
</evidence>
<dbReference type="EMBL" id="AYXG01000015">
    <property type="protein sequence ID" value="EWC64308.1"/>
    <property type="molecule type" value="Genomic_DNA"/>
</dbReference>
<dbReference type="Proteomes" id="UP000019277">
    <property type="component" value="Unassembled WGS sequence"/>
</dbReference>
<accession>A0A8E2WZH5</accession>
<sequence length="164" mass="17370">MTASNLVNALIAIAVVVYVVVKRAMWSEFDHRDKETWAGPATIAAVGLLQMRRLGDQPVTGVDITFLVTGVVLALVTGALTGWAIQIKWEHGRAFQRMAAKAMALWIGFAVVRVVIGGIGHFSGATLTAGGGSILLTVGLNLLAQSGVVALRTSKQPVPGRRFH</sequence>
<evidence type="ECO:0000256" key="1">
    <source>
        <dbReference type="SAM" id="Phobius"/>
    </source>
</evidence>
<feature type="transmembrane region" description="Helical" evidence="1">
    <location>
        <begin position="6"/>
        <end position="24"/>
    </location>
</feature>
<dbReference type="AlphaFoldDB" id="W7IVA1"/>
<accession>W7IVA1</accession>
<proteinExistence type="predicted"/>
<dbReference type="STRING" id="909613.UO65_0352"/>
<name>W7IVA1_9PSEU</name>
<feature type="transmembrane region" description="Helical" evidence="1">
    <location>
        <begin position="64"/>
        <end position="85"/>
    </location>
</feature>
<dbReference type="RefSeq" id="WP_035278062.1">
    <property type="nucleotide sequence ID" value="NZ_AYXG01000015.1"/>
</dbReference>
<reference evidence="2 3" key="1">
    <citation type="journal article" date="2014" name="Genome Announc.">
        <title>Draft Genome Sequence of the Antitrypanosomally Active Sponge-Associated Bacterium Actinokineospora sp. Strain EG49.</title>
        <authorList>
            <person name="Harjes J."/>
            <person name="Ryu T."/>
            <person name="Abdelmohsen U.R."/>
            <person name="Moitinho-Silva L."/>
            <person name="Horn H."/>
            <person name="Ravasi T."/>
            <person name="Hentschel U."/>
        </authorList>
    </citation>
    <scope>NUCLEOTIDE SEQUENCE [LARGE SCALE GENOMIC DNA]</scope>
    <source>
        <strain evidence="2 3">EG49</strain>
    </source>
</reference>
<keyword evidence="1" id="KW-0812">Transmembrane</keyword>
<keyword evidence="1" id="KW-0472">Membrane</keyword>
<protein>
    <submittedName>
        <fullName evidence="2">Uncharacterized protein</fullName>
    </submittedName>
</protein>
<keyword evidence="1" id="KW-1133">Transmembrane helix</keyword>
<comment type="caution">
    <text evidence="2">The sequence shown here is derived from an EMBL/GenBank/DDBJ whole genome shotgun (WGS) entry which is preliminary data.</text>
</comment>